<gene>
    <name evidence="1" type="ORF">Fcan01_12294</name>
</gene>
<proteinExistence type="predicted"/>
<dbReference type="Proteomes" id="UP000198287">
    <property type="component" value="Unassembled WGS sequence"/>
</dbReference>
<evidence type="ECO:0000313" key="1">
    <source>
        <dbReference type="EMBL" id="OXA52629.1"/>
    </source>
</evidence>
<dbReference type="EMBL" id="LNIX01000006">
    <property type="protein sequence ID" value="OXA52629.1"/>
    <property type="molecule type" value="Genomic_DNA"/>
</dbReference>
<dbReference type="AlphaFoldDB" id="A0A226E5C3"/>
<reference evidence="1 2" key="1">
    <citation type="submission" date="2015-12" db="EMBL/GenBank/DDBJ databases">
        <title>The genome of Folsomia candida.</title>
        <authorList>
            <person name="Faddeeva A."/>
            <person name="Derks M.F."/>
            <person name="Anvar Y."/>
            <person name="Smit S."/>
            <person name="Van Straalen N."/>
            <person name="Roelofs D."/>
        </authorList>
    </citation>
    <scope>NUCLEOTIDE SEQUENCE [LARGE SCALE GENOMIC DNA]</scope>
    <source>
        <strain evidence="1 2">VU population</strain>
        <tissue evidence="1">Whole body</tissue>
    </source>
</reference>
<sequence length="241" mass="26736">MSVLTRGIHELEGFNCTGVEVQTVDKKLASSFVISRSLVSNDQFNFEFHHFPSRPTHHAEITIYSKLDGLGLADASDCVFCVLLFGPKLARDEGGRLGTYFEPKVLHTHTARGVKVVEEKKQENENADSVITRLGETQNEPICMHWWDSRLSISICCTAILCLPAAHPPTIAILHSLHYHLSPCSSSQLSSSSSLFLAPGKLRSTTTTTVSVSDCSFSISALLFFDLTLKFVCYFYFKNLL</sequence>
<evidence type="ECO:0000313" key="2">
    <source>
        <dbReference type="Proteomes" id="UP000198287"/>
    </source>
</evidence>
<comment type="caution">
    <text evidence="1">The sequence shown here is derived from an EMBL/GenBank/DDBJ whole genome shotgun (WGS) entry which is preliminary data.</text>
</comment>
<keyword evidence="2" id="KW-1185">Reference proteome</keyword>
<accession>A0A226E5C3</accession>
<protein>
    <submittedName>
        <fullName evidence="1">Uncharacterized protein</fullName>
    </submittedName>
</protein>
<name>A0A226E5C3_FOLCA</name>
<organism evidence="1 2">
    <name type="scientific">Folsomia candida</name>
    <name type="common">Springtail</name>
    <dbReference type="NCBI Taxonomy" id="158441"/>
    <lineage>
        <taxon>Eukaryota</taxon>
        <taxon>Metazoa</taxon>
        <taxon>Ecdysozoa</taxon>
        <taxon>Arthropoda</taxon>
        <taxon>Hexapoda</taxon>
        <taxon>Collembola</taxon>
        <taxon>Entomobryomorpha</taxon>
        <taxon>Isotomoidea</taxon>
        <taxon>Isotomidae</taxon>
        <taxon>Proisotominae</taxon>
        <taxon>Folsomia</taxon>
    </lineage>
</organism>